<evidence type="ECO:0000313" key="2">
    <source>
        <dbReference type="Proteomes" id="UP000887563"/>
    </source>
</evidence>
<name>A0A914N6N2_MELIC</name>
<dbReference type="AlphaFoldDB" id="A0A914N6N2"/>
<dbReference type="WBParaSite" id="Minc3s04293g35957">
    <property type="protein sequence ID" value="Minc3s04293g35957"/>
    <property type="gene ID" value="Minc3s04293g35957"/>
</dbReference>
<feature type="region of interest" description="Disordered" evidence="1">
    <location>
        <begin position="33"/>
        <end position="86"/>
    </location>
</feature>
<evidence type="ECO:0000256" key="1">
    <source>
        <dbReference type="SAM" id="MobiDB-lite"/>
    </source>
</evidence>
<sequence>MRQIWRKFKTKAFSHCFCSFGTIYSKLKLEVVNSSPGRSSNGVGSSSIHQQQQTPSSSSSNFHLPELKPVINNNGNHHDGANESQNVSTEEGFFSLKKIFFERCQILSV</sequence>
<accession>A0A914N6N2</accession>
<reference evidence="3" key="1">
    <citation type="submission" date="2022-11" db="UniProtKB">
        <authorList>
            <consortium name="WormBaseParasite"/>
        </authorList>
    </citation>
    <scope>IDENTIFICATION</scope>
</reference>
<keyword evidence="2" id="KW-1185">Reference proteome</keyword>
<organism evidence="2 3">
    <name type="scientific">Meloidogyne incognita</name>
    <name type="common">Southern root-knot nematode worm</name>
    <name type="synonym">Oxyuris incognita</name>
    <dbReference type="NCBI Taxonomy" id="6306"/>
    <lineage>
        <taxon>Eukaryota</taxon>
        <taxon>Metazoa</taxon>
        <taxon>Ecdysozoa</taxon>
        <taxon>Nematoda</taxon>
        <taxon>Chromadorea</taxon>
        <taxon>Rhabditida</taxon>
        <taxon>Tylenchina</taxon>
        <taxon>Tylenchomorpha</taxon>
        <taxon>Tylenchoidea</taxon>
        <taxon>Meloidogynidae</taxon>
        <taxon>Meloidogyninae</taxon>
        <taxon>Meloidogyne</taxon>
        <taxon>Meloidogyne incognita group</taxon>
    </lineage>
</organism>
<evidence type="ECO:0000313" key="3">
    <source>
        <dbReference type="WBParaSite" id="Minc3s04293g35957"/>
    </source>
</evidence>
<dbReference type="Proteomes" id="UP000887563">
    <property type="component" value="Unplaced"/>
</dbReference>
<feature type="compositionally biased region" description="Low complexity" evidence="1">
    <location>
        <begin position="45"/>
        <end position="60"/>
    </location>
</feature>
<feature type="compositionally biased region" description="Polar residues" evidence="1">
    <location>
        <begin position="33"/>
        <end position="44"/>
    </location>
</feature>
<proteinExistence type="predicted"/>
<protein>
    <submittedName>
        <fullName evidence="3">Candidate secreted effector</fullName>
    </submittedName>
</protein>